<dbReference type="AlphaFoldDB" id="A0A6G1GRT3"/>
<evidence type="ECO:0000313" key="2">
    <source>
        <dbReference type="EMBL" id="KAF1983459.1"/>
    </source>
</evidence>
<feature type="compositionally biased region" description="Low complexity" evidence="1">
    <location>
        <begin position="159"/>
        <end position="172"/>
    </location>
</feature>
<organism evidence="2 3">
    <name type="scientific">Aulographum hederae CBS 113979</name>
    <dbReference type="NCBI Taxonomy" id="1176131"/>
    <lineage>
        <taxon>Eukaryota</taxon>
        <taxon>Fungi</taxon>
        <taxon>Dikarya</taxon>
        <taxon>Ascomycota</taxon>
        <taxon>Pezizomycotina</taxon>
        <taxon>Dothideomycetes</taxon>
        <taxon>Pleosporomycetidae</taxon>
        <taxon>Aulographales</taxon>
        <taxon>Aulographaceae</taxon>
    </lineage>
</organism>
<proteinExistence type="predicted"/>
<feature type="region of interest" description="Disordered" evidence="1">
    <location>
        <begin position="315"/>
        <end position="374"/>
    </location>
</feature>
<reference evidence="2" key="1">
    <citation type="journal article" date="2020" name="Stud. Mycol.">
        <title>101 Dothideomycetes genomes: a test case for predicting lifestyles and emergence of pathogens.</title>
        <authorList>
            <person name="Haridas S."/>
            <person name="Albert R."/>
            <person name="Binder M."/>
            <person name="Bloem J."/>
            <person name="Labutti K."/>
            <person name="Salamov A."/>
            <person name="Andreopoulos B."/>
            <person name="Baker S."/>
            <person name="Barry K."/>
            <person name="Bills G."/>
            <person name="Bluhm B."/>
            <person name="Cannon C."/>
            <person name="Castanera R."/>
            <person name="Culley D."/>
            <person name="Daum C."/>
            <person name="Ezra D."/>
            <person name="Gonzalez J."/>
            <person name="Henrissat B."/>
            <person name="Kuo A."/>
            <person name="Liang C."/>
            <person name="Lipzen A."/>
            <person name="Lutzoni F."/>
            <person name="Magnuson J."/>
            <person name="Mondo S."/>
            <person name="Nolan M."/>
            <person name="Ohm R."/>
            <person name="Pangilinan J."/>
            <person name="Park H.-J."/>
            <person name="Ramirez L."/>
            <person name="Alfaro M."/>
            <person name="Sun H."/>
            <person name="Tritt A."/>
            <person name="Yoshinaga Y."/>
            <person name="Zwiers L.-H."/>
            <person name="Turgeon B."/>
            <person name="Goodwin S."/>
            <person name="Spatafora J."/>
            <person name="Crous P."/>
            <person name="Grigoriev I."/>
        </authorList>
    </citation>
    <scope>NUCLEOTIDE SEQUENCE</scope>
    <source>
        <strain evidence="2">CBS 113979</strain>
    </source>
</reference>
<evidence type="ECO:0000313" key="3">
    <source>
        <dbReference type="Proteomes" id="UP000800041"/>
    </source>
</evidence>
<protein>
    <submittedName>
        <fullName evidence="2">Uncharacterized protein</fullName>
    </submittedName>
</protein>
<feature type="compositionally biased region" description="Pro residues" evidence="1">
    <location>
        <begin position="173"/>
        <end position="190"/>
    </location>
</feature>
<feature type="compositionally biased region" description="Polar residues" evidence="1">
    <location>
        <begin position="74"/>
        <end position="87"/>
    </location>
</feature>
<accession>A0A6G1GRT3</accession>
<feature type="compositionally biased region" description="Basic residues" evidence="1">
    <location>
        <begin position="103"/>
        <end position="112"/>
    </location>
</feature>
<evidence type="ECO:0000256" key="1">
    <source>
        <dbReference type="SAM" id="MobiDB-lite"/>
    </source>
</evidence>
<feature type="compositionally biased region" description="Low complexity" evidence="1">
    <location>
        <begin position="327"/>
        <end position="337"/>
    </location>
</feature>
<gene>
    <name evidence="2" type="ORF">K402DRAFT_456639</name>
</gene>
<feature type="compositionally biased region" description="Basic and acidic residues" evidence="1">
    <location>
        <begin position="341"/>
        <end position="356"/>
    </location>
</feature>
<feature type="region of interest" description="Disordered" evidence="1">
    <location>
        <begin position="40"/>
        <end position="214"/>
    </location>
</feature>
<keyword evidence="3" id="KW-1185">Reference proteome</keyword>
<feature type="compositionally biased region" description="Polar residues" evidence="1">
    <location>
        <begin position="124"/>
        <end position="137"/>
    </location>
</feature>
<feature type="compositionally biased region" description="Basic residues" evidence="1">
    <location>
        <begin position="41"/>
        <end position="56"/>
    </location>
</feature>
<feature type="compositionally biased region" description="Pro residues" evidence="1">
    <location>
        <begin position="199"/>
        <end position="214"/>
    </location>
</feature>
<feature type="compositionally biased region" description="Polar residues" evidence="1">
    <location>
        <begin position="365"/>
        <end position="374"/>
    </location>
</feature>
<dbReference type="EMBL" id="ML977175">
    <property type="protein sequence ID" value="KAF1983459.1"/>
    <property type="molecule type" value="Genomic_DNA"/>
</dbReference>
<dbReference type="Proteomes" id="UP000800041">
    <property type="component" value="Unassembled WGS sequence"/>
</dbReference>
<name>A0A6G1GRT3_9PEZI</name>
<sequence length="541" mass="58032">MGNEISKHSKRANLTNLLTHHANNNVDIVDDQDAQPLINRTQKKHNGSRNQSRHRGSTAIVMRPSTPHPRGESKAQTQLQTQSTNMSGERESDVDGEPPQAFTKRHRHRRRVPSNPFADKYAISDTNCSPGATTEPSQHPGEAASSSIPGSTAPMPNISSLSLTTSSSDLLFPTPPTPPKSFPLPDPPSTNPTATAPTTAPPTYPSPPLLLFPLTPSPTTPATFHNRFIALLARNGAQHPFLSAVAPVLRAMRPVAIWVVLLPREEGKGAQGVAPAGVVCILGAEGTGGLSGMGGREKGSGEGFVGKDWAGLVSQGRGESDGKGKVGAESGAAARTGAGTGERDGNTAKPTLKEKMGFGIPGGWRSTTPRSNSKSMQQLSIEGRLKSETFIFSRPDWVTTGRMEVERFVSFCQDDGVLEEGVGLYSARHQILTSEELGVRDVNEKGRERTGDAGSGLSLLEVSDAEDEGKREVDDVDWPVQLLALTHNLWIDVLDQRDDLVARGGVEWLTRELGTQIGGRRGRVLNEIEWAGWRAVFDLMG</sequence>